<evidence type="ECO:0000313" key="5">
    <source>
        <dbReference type="EMBL" id="MEX0408361.1"/>
    </source>
</evidence>
<evidence type="ECO:0000259" key="3">
    <source>
        <dbReference type="Pfam" id="PF01571"/>
    </source>
</evidence>
<dbReference type="PANTHER" id="PTHR22602">
    <property type="entry name" value="TRANSFERASE CAF17, MITOCHONDRIAL-RELATED"/>
    <property type="match status" value="1"/>
</dbReference>
<dbReference type="InterPro" id="IPR057460">
    <property type="entry name" value="CAF17_C"/>
</dbReference>
<dbReference type="RefSeq" id="WP_367956229.1">
    <property type="nucleotide sequence ID" value="NZ_JBDPGJ010000005.1"/>
</dbReference>
<dbReference type="Pfam" id="PF01571">
    <property type="entry name" value="GCV_T"/>
    <property type="match status" value="1"/>
</dbReference>
<dbReference type="SUPFAM" id="SSF103025">
    <property type="entry name" value="Folate-binding domain"/>
    <property type="match status" value="1"/>
</dbReference>
<feature type="domain" description="GCVT N-terminal" evidence="3">
    <location>
        <begin position="12"/>
        <end position="100"/>
    </location>
</feature>
<feature type="domain" description="CAF17 C-terminal" evidence="4">
    <location>
        <begin position="220"/>
        <end position="291"/>
    </location>
</feature>
<dbReference type="InterPro" id="IPR027266">
    <property type="entry name" value="TrmE/GcvT-like"/>
</dbReference>
<evidence type="ECO:0000256" key="1">
    <source>
        <dbReference type="ARBA" id="ARBA00022946"/>
    </source>
</evidence>
<accession>A0ABV3SR33</accession>
<dbReference type="Proteomes" id="UP001556692">
    <property type="component" value="Unassembled WGS sequence"/>
</dbReference>
<protein>
    <submittedName>
        <fullName evidence="5">Folate-binding protein YgfZ</fullName>
    </submittedName>
</protein>
<evidence type="ECO:0000259" key="4">
    <source>
        <dbReference type="Pfam" id="PF25455"/>
    </source>
</evidence>
<dbReference type="InterPro" id="IPR006222">
    <property type="entry name" value="GCVT_N"/>
</dbReference>
<feature type="region of interest" description="Disordered" evidence="2">
    <location>
        <begin position="103"/>
        <end position="139"/>
    </location>
</feature>
<organism evidence="5 6">
    <name type="scientific">Aquibium pacificus</name>
    <dbReference type="NCBI Taxonomy" id="3153579"/>
    <lineage>
        <taxon>Bacteria</taxon>
        <taxon>Pseudomonadati</taxon>
        <taxon>Pseudomonadota</taxon>
        <taxon>Alphaproteobacteria</taxon>
        <taxon>Hyphomicrobiales</taxon>
        <taxon>Phyllobacteriaceae</taxon>
        <taxon>Aquibium</taxon>
    </lineage>
</organism>
<name>A0ABV3SR33_9HYPH</name>
<reference evidence="5 6" key="1">
    <citation type="submission" date="2024-05" db="EMBL/GenBank/DDBJ databases">
        <authorList>
            <person name="Jiang F."/>
        </authorList>
    </citation>
    <scope>NUCLEOTIDE SEQUENCE [LARGE SCALE GENOMIC DNA]</scope>
    <source>
        <strain evidence="5 6">LZ166</strain>
    </source>
</reference>
<gene>
    <name evidence="5" type="ORF">ABGN05_22120</name>
</gene>
<keyword evidence="6" id="KW-1185">Reference proteome</keyword>
<sequence length="304" mass="32181">MPLVRLDGRSVIEVAGPDAEHLLQNIVTTDLAALPEGVAKPGALLTPQGKILFDFLVWRTGPESFALECRADVADDFARRLTMYKLRAKADITKRDQGVAAVSWRDDSVGSGSDSTSSGTASASSSIDSTGAAPVPDTRFPDALDVRRLWGGFSGDGGGADEWTRLRIRHGVAESGTDYELGDAFPHDVLLDQNGGVGFRKGCFVGQEVVSRMQHRGTARRRILIVEADSDLPPTGTPVLIEGRPVGSLGTVLGQEGLALVRIDKVKDAMDAGQSIIASDVALRLSIPPGMSFSFPQTPSGEDA</sequence>
<dbReference type="InterPro" id="IPR017703">
    <property type="entry name" value="YgfZ/GCV_T_CS"/>
</dbReference>
<evidence type="ECO:0000313" key="6">
    <source>
        <dbReference type="Proteomes" id="UP001556692"/>
    </source>
</evidence>
<dbReference type="InterPro" id="IPR045179">
    <property type="entry name" value="YgfZ/GcvT"/>
</dbReference>
<dbReference type="PANTHER" id="PTHR22602:SF0">
    <property type="entry name" value="TRANSFERASE CAF17, MITOCHONDRIAL-RELATED"/>
    <property type="match status" value="1"/>
</dbReference>
<evidence type="ECO:0000256" key="2">
    <source>
        <dbReference type="SAM" id="MobiDB-lite"/>
    </source>
</evidence>
<feature type="compositionally biased region" description="Low complexity" evidence="2">
    <location>
        <begin position="109"/>
        <end position="133"/>
    </location>
</feature>
<dbReference type="EMBL" id="JBDPGJ010000005">
    <property type="protein sequence ID" value="MEX0408361.1"/>
    <property type="molecule type" value="Genomic_DNA"/>
</dbReference>
<keyword evidence="1" id="KW-0809">Transit peptide</keyword>
<dbReference type="NCBIfam" id="TIGR03317">
    <property type="entry name" value="ygfZ_signature"/>
    <property type="match status" value="1"/>
</dbReference>
<comment type="caution">
    <text evidence="5">The sequence shown here is derived from an EMBL/GenBank/DDBJ whole genome shotgun (WGS) entry which is preliminary data.</text>
</comment>
<dbReference type="Gene3D" id="3.30.1360.120">
    <property type="entry name" value="Probable tRNA modification gtpase trme, domain 1"/>
    <property type="match status" value="1"/>
</dbReference>
<dbReference type="Pfam" id="PF25455">
    <property type="entry name" value="Beta-barrel_CAF17_C"/>
    <property type="match status" value="1"/>
</dbReference>
<proteinExistence type="predicted"/>